<dbReference type="PANTHER" id="PTHR37473:SF1">
    <property type="entry name" value="EF-HAND DOMAIN-CONTAINING PROTEIN"/>
    <property type="match status" value="1"/>
</dbReference>
<protein>
    <submittedName>
        <fullName evidence="3">Uncharacterized protein</fullName>
    </submittedName>
</protein>
<evidence type="ECO:0000313" key="3">
    <source>
        <dbReference type="EMBL" id="CAD8104918.1"/>
    </source>
</evidence>
<feature type="compositionally biased region" description="Gly residues" evidence="2">
    <location>
        <begin position="269"/>
        <end position="287"/>
    </location>
</feature>
<dbReference type="EMBL" id="CAJJDN010000083">
    <property type="protein sequence ID" value="CAD8104918.1"/>
    <property type="molecule type" value="Genomic_DNA"/>
</dbReference>
<evidence type="ECO:0000256" key="1">
    <source>
        <dbReference type="SAM" id="Coils"/>
    </source>
</evidence>
<accession>A0A8S1PQT6</accession>
<feature type="region of interest" description="Disordered" evidence="2">
    <location>
        <begin position="231"/>
        <end position="287"/>
    </location>
</feature>
<keyword evidence="1" id="KW-0175">Coiled coil</keyword>
<feature type="compositionally biased region" description="Polar residues" evidence="2">
    <location>
        <begin position="1"/>
        <end position="15"/>
    </location>
</feature>
<reference evidence="3" key="1">
    <citation type="submission" date="2021-01" db="EMBL/GenBank/DDBJ databases">
        <authorList>
            <consortium name="Genoscope - CEA"/>
            <person name="William W."/>
        </authorList>
    </citation>
    <scope>NUCLEOTIDE SEQUENCE</scope>
</reference>
<organism evidence="3 4">
    <name type="scientific">Paramecium sonneborni</name>
    <dbReference type="NCBI Taxonomy" id="65129"/>
    <lineage>
        <taxon>Eukaryota</taxon>
        <taxon>Sar</taxon>
        <taxon>Alveolata</taxon>
        <taxon>Ciliophora</taxon>
        <taxon>Intramacronucleata</taxon>
        <taxon>Oligohymenophorea</taxon>
        <taxon>Peniculida</taxon>
        <taxon>Parameciidae</taxon>
        <taxon>Paramecium</taxon>
    </lineage>
</organism>
<feature type="region of interest" description="Disordered" evidence="2">
    <location>
        <begin position="1"/>
        <end position="24"/>
    </location>
</feature>
<name>A0A8S1PQT6_9CILI</name>
<proteinExistence type="predicted"/>
<dbReference type="Proteomes" id="UP000692954">
    <property type="component" value="Unassembled WGS sequence"/>
</dbReference>
<comment type="caution">
    <text evidence="3">The sequence shown here is derived from an EMBL/GenBank/DDBJ whole genome shotgun (WGS) entry which is preliminary data.</text>
</comment>
<evidence type="ECO:0000256" key="2">
    <source>
        <dbReference type="SAM" id="MobiDB-lite"/>
    </source>
</evidence>
<dbReference type="AlphaFoldDB" id="A0A8S1PQT6"/>
<feature type="compositionally biased region" description="Basic and acidic residues" evidence="2">
    <location>
        <begin position="246"/>
        <end position="265"/>
    </location>
</feature>
<sequence>MLPKLHQSSSVQQVRTSEDFSLNEAKRRQKQLELESQNVENRIKQLKKENEKLSKKVEMAEQLALDVYAQRLAQKLKKEQKQHQLSLTDPAKYQQTQYERMHLKKMKQEVKEMKHQDAQLMKKSIKFELMRTNDEQLKIAQNLRLKAALKKEEEKLSQAVIQEKLYEKQQKVRLEQERERQKIIMENEKQEYQIKQLEVQELKLVEKLQATQQREIAVKEKLIAATRLPPEDFDRTYLGGQSIICDQEKQEQKQEEQKEQQKEQQGEGEQSGEGGQQGEGGQGTQTE</sequence>
<dbReference type="PANTHER" id="PTHR37473">
    <property type="entry name" value="EF-HAND DOMAIN-CONTAINING PROTEIN"/>
    <property type="match status" value="1"/>
</dbReference>
<keyword evidence="4" id="KW-1185">Reference proteome</keyword>
<feature type="coiled-coil region" evidence="1">
    <location>
        <begin position="103"/>
        <end position="214"/>
    </location>
</feature>
<evidence type="ECO:0000313" key="4">
    <source>
        <dbReference type="Proteomes" id="UP000692954"/>
    </source>
</evidence>
<gene>
    <name evidence="3" type="ORF">PSON_ATCC_30995.1.T0830085</name>
</gene>